<dbReference type="Proteomes" id="UP000093482">
    <property type="component" value="Unassembled WGS sequence"/>
</dbReference>
<keyword evidence="3" id="KW-1185">Reference proteome</keyword>
<protein>
    <recommendedName>
        <fullName evidence="4">General stress protein</fullName>
    </recommendedName>
</protein>
<evidence type="ECO:0000256" key="1">
    <source>
        <dbReference type="SAM" id="Phobius"/>
    </source>
</evidence>
<keyword evidence="1" id="KW-0812">Transmembrane</keyword>
<feature type="transmembrane region" description="Helical" evidence="1">
    <location>
        <begin position="113"/>
        <end position="133"/>
    </location>
</feature>
<feature type="transmembrane region" description="Helical" evidence="1">
    <location>
        <begin position="89"/>
        <end position="107"/>
    </location>
</feature>
<keyword evidence="1" id="KW-1133">Transmembrane helix</keyword>
<feature type="transmembrane region" description="Helical" evidence="1">
    <location>
        <begin position="43"/>
        <end position="64"/>
    </location>
</feature>
<gene>
    <name evidence="2" type="ORF">A6K76_11835</name>
</gene>
<evidence type="ECO:0008006" key="4">
    <source>
        <dbReference type="Google" id="ProtNLM"/>
    </source>
</evidence>
<name>A0A1C0YT11_9BACL</name>
<dbReference type="AlphaFoldDB" id="A0A1C0YT11"/>
<organism evidence="2 3">
    <name type="scientific">Caryophanon latum</name>
    <dbReference type="NCBI Taxonomy" id="33977"/>
    <lineage>
        <taxon>Bacteria</taxon>
        <taxon>Bacillati</taxon>
        <taxon>Bacillota</taxon>
        <taxon>Bacilli</taxon>
        <taxon>Bacillales</taxon>
        <taxon>Caryophanaceae</taxon>
        <taxon>Caryophanon</taxon>
    </lineage>
</organism>
<feature type="transmembrane region" description="Helical" evidence="1">
    <location>
        <begin position="12"/>
        <end position="31"/>
    </location>
</feature>
<comment type="caution">
    <text evidence="2">The sequence shown here is derived from an EMBL/GenBank/DDBJ whole genome shotgun (WGS) entry which is preliminary data.</text>
</comment>
<accession>A0A1C0YT11</accession>
<sequence>MDHIARRFRYLYTGEATAAILFIGLSALVDYTYESLTLYTSSAFWSAFLLLELLLAQGTYYWYVKYNSYIARKRISLSRIRTFKRWQRINGVLFVVVGIICMIELWHVSTATLLVIVGIYVFALLEYINYFYVQLSYDNAADLRYLWQHKKLKVASLQRDFQRLKG</sequence>
<proteinExistence type="predicted"/>
<evidence type="ECO:0000313" key="2">
    <source>
        <dbReference type="EMBL" id="OCS90291.1"/>
    </source>
</evidence>
<dbReference type="OrthoDB" id="4826010at2"/>
<evidence type="ECO:0000313" key="3">
    <source>
        <dbReference type="Proteomes" id="UP000093482"/>
    </source>
</evidence>
<reference evidence="2 3" key="1">
    <citation type="submission" date="2016-07" db="EMBL/GenBank/DDBJ databases">
        <title>Caryophanon latum genome sequencing.</title>
        <authorList>
            <person name="Verma A."/>
            <person name="Pal Y."/>
            <person name="Krishnamurthi S."/>
        </authorList>
    </citation>
    <scope>NUCLEOTIDE SEQUENCE [LARGE SCALE GENOMIC DNA]</scope>
    <source>
        <strain evidence="2 3">DSM 14151</strain>
    </source>
</reference>
<keyword evidence="1" id="KW-0472">Membrane</keyword>
<dbReference type="EMBL" id="MATO01000038">
    <property type="protein sequence ID" value="OCS90291.1"/>
    <property type="molecule type" value="Genomic_DNA"/>
</dbReference>
<dbReference type="RefSeq" id="WP_066464871.1">
    <property type="nucleotide sequence ID" value="NZ_MATO01000038.1"/>
</dbReference>